<evidence type="ECO:0000256" key="3">
    <source>
        <dbReference type="ARBA" id="ARBA00022989"/>
    </source>
</evidence>
<dbReference type="GO" id="GO:0022857">
    <property type="term" value="F:transmembrane transporter activity"/>
    <property type="evidence" value="ECO:0007669"/>
    <property type="project" value="InterPro"/>
</dbReference>
<accession>A0A0C9MPI6</accession>
<gene>
    <name evidence="6" type="ORF">SP6_12_00150</name>
</gene>
<feature type="transmembrane region" description="Helical" evidence="5">
    <location>
        <begin position="32"/>
        <end position="50"/>
    </location>
</feature>
<feature type="transmembrane region" description="Helical" evidence="5">
    <location>
        <begin position="145"/>
        <end position="166"/>
    </location>
</feature>
<feature type="transmembrane region" description="Helical" evidence="5">
    <location>
        <begin position="289"/>
        <end position="308"/>
    </location>
</feature>
<feature type="transmembrane region" description="Helical" evidence="5">
    <location>
        <begin position="56"/>
        <end position="75"/>
    </location>
</feature>
<keyword evidence="7" id="KW-1185">Reference proteome</keyword>
<evidence type="ECO:0000256" key="5">
    <source>
        <dbReference type="SAM" id="Phobius"/>
    </source>
</evidence>
<feature type="transmembrane region" description="Helical" evidence="5">
    <location>
        <begin position="258"/>
        <end position="277"/>
    </location>
</feature>
<dbReference type="PANTHER" id="PTHR10283">
    <property type="entry name" value="SOLUTE CARRIER FAMILY 13 MEMBER"/>
    <property type="match status" value="1"/>
</dbReference>
<evidence type="ECO:0000256" key="1">
    <source>
        <dbReference type="ARBA" id="ARBA00004141"/>
    </source>
</evidence>
<keyword evidence="4 5" id="KW-0472">Membrane</keyword>
<dbReference type="PANTHER" id="PTHR10283:SF125">
    <property type="entry name" value="MG(2+)_CITRATE COMPLEX SECONDARY TRANSPORTER"/>
    <property type="match status" value="1"/>
</dbReference>
<dbReference type="GO" id="GO:0005886">
    <property type="term" value="C:plasma membrane"/>
    <property type="evidence" value="ECO:0007669"/>
    <property type="project" value="TreeGrafter"/>
</dbReference>
<feature type="transmembrane region" description="Helical" evidence="5">
    <location>
        <begin position="406"/>
        <end position="428"/>
    </location>
</feature>
<evidence type="ECO:0000313" key="7">
    <source>
        <dbReference type="Proteomes" id="UP000032025"/>
    </source>
</evidence>
<feature type="transmembrane region" description="Helical" evidence="5">
    <location>
        <begin position="186"/>
        <end position="214"/>
    </location>
</feature>
<dbReference type="Pfam" id="PF00939">
    <property type="entry name" value="Na_sulph_symp"/>
    <property type="match status" value="1"/>
</dbReference>
<comment type="caution">
    <text evidence="6">The sequence shown here is derived from an EMBL/GenBank/DDBJ whole genome shotgun (WGS) entry which is preliminary data.</text>
</comment>
<comment type="subcellular location">
    <subcellularLocation>
        <location evidence="1">Membrane</location>
        <topology evidence="1">Multi-pass membrane protein</topology>
    </subcellularLocation>
</comment>
<feature type="transmembrane region" description="Helical" evidence="5">
    <location>
        <begin position="96"/>
        <end position="115"/>
    </location>
</feature>
<organism evidence="6 7">
    <name type="scientific">Sphingomonas paucimobilis NBRC 13935</name>
    <dbReference type="NCBI Taxonomy" id="1219050"/>
    <lineage>
        <taxon>Bacteria</taxon>
        <taxon>Pseudomonadati</taxon>
        <taxon>Pseudomonadota</taxon>
        <taxon>Alphaproteobacteria</taxon>
        <taxon>Sphingomonadales</taxon>
        <taxon>Sphingomonadaceae</taxon>
        <taxon>Sphingomonas</taxon>
    </lineage>
</organism>
<feature type="transmembrane region" description="Helical" evidence="5">
    <location>
        <begin position="6"/>
        <end position="25"/>
    </location>
</feature>
<dbReference type="Proteomes" id="UP000032025">
    <property type="component" value="Unassembled WGS sequence"/>
</dbReference>
<dbReference type="GeneID" id="78526041"/>
<reference evidence="6 7" key="1">
    <citation type="submission" date="2014-08" db="EMBL/GenBank/DDBJ databases">
        <title>Whole genome shotgun sequence of Sphingomonas paucimobilis NBRC 13935.</title>
        <authorList>
            <person name="Hosoyama A."/>
            <person name="Hashimoto M."/>
            <person name="Hosoyama Y."/>
            <person name="Noguchi M."/>
            <person name="Uohara A."/>
            <person name="Ohji S."/>
            <person name="Katano-Makiyama Y."/>
            <person name="Ichikawa N."/>
            <person name="Kimura A."/>
            <person name="Yamazoe A."/>
            <person name="Fujita N."/>
        </authorList>
    </citation>
    <scope>NUCLEOTIDE SEQUENCE [LARGE SCALE GENOMIC DNA]</scope>
    <source>
        <strain evidence="6 7">NBRC 13935</strain>
    </source>
</reference>
<dbReference type="RefSeq" id="WP_037567949.1">
    <property type="nucleotide sequence ID" value="NZ_BBJS01000012.1"/>
</dbReference>
<keyword evidence="3 5" id="KW-1133">Transmembrane helix</keyword>
<evidence type="ECO:0000313" key="6">
    <source>
        <dbReference type="EMBL" id="GAN12621.1"/>
    </source>
</evidence>
<keyword evidence="2 5" id="KW-0812">Transmembrane</keyword>
<dbReference type="EMBL" id="BBJS01000012">
    <property type="protein sequence ID" value="GAN12621.1"/>
    <property type="molecule type" value="Genomic_DNA"/>
</dbReference>
<dbReference type="AlphaFoldDB" id="A0A0C9MPI6"/>
<evidence type="ECO:0000256" key="4">
    <source>
        <dbReference type="ARBA" id="ARBA00023136"/>
    </source>
</evidence>
<sequence length="436" mass="46068">MGLLGAWSELAAPALLTIATIGLWANARLPEYLTALLFFAAAMVLAIAPAEVVFSGFLSAAFWLVLSGFVLGVAIRKVGLADRTARLLAAHLSDSWPRMVGGVILLTYLLAFVMPSNMGRITLLMPVVMALADRTGLVEGSRGRIGLALAVGFGTFQLSASILPANVPNLVMAGAAERAYGVHLTYLSYLVLQAPILGILKGLILTVCIVRLFPAAPLPSTDVEKAKPWSIAERRMALVLGVTLLFWMTDAWHGIQPAWIGLAAACFCLLPGVGFLNSDEFAAEVNIRTCLYIAGILGLAAVVVNSGLGNTIGKALLPWLPLDPASPGASLATLAALPTLLNFIVTANGVPALFTPLARSLAEGSGMPLLTVLMLQVIGYATPLLPYQASPIVVAMGMEKVPARDGLRLCLTMAVATFGLLLPLYYAWFRLLNWIP</sequence>
<name>A0A0C9MPI6_SPHPI</name>
<protein>
    <submittedName>
        <fullName evidence="6">DNA, contig: SP612</fullName>
    </submittedName>
</protein>
<evidence type="ECO:0000256" key="2">
    <source>
        <dbReference type="ARBA" id="ARBA00022692"/>
    </source>
</evidence>
<proteinExistence type="predicted"/>
<feature type="transmembrane region" description="Helical" evidence="5">
    <location>
        <begin position="366"/>
        <end position="386"/>
    </location>
</feature>
<dbReference type="InterPro" id="IPR001898">
    <property type="entry name" value="SLC13A/DASS"/>
</dbReference>